<sequence length="53" mass="5952">MSVFLQTLDLKSSDQGIYEQMQNLCLTPWSCEQNQIQGSMPKLLGSQLNFLGS</sequence>
<evidence type="ECO:0000313" key="1">
    <source>
        <dbReference type="EMBL" id="MBX65805.1"/>
    </source>
</evidence>
<dbReference type="EMBL" id="GGEC01085321">
    <property type="protein sequence ID" value="MBX65805.1"/>
    <property type="molecule type" value="Transcribed_RNA"/>
</dbReference>
<accession>A0A2P2QFW8</accession>
<organism evidence="1">
    <name type="scientific">Rhizophora mucronata</name>
    <name type="common">Asiatic mangrove</name>
    <dbReference type="NCBI Taxonomy" id="61149"/>
    <lineage>
        <taxon>Eukaryota</taxon>
        <taxon>Viridiplantae</taxon>
        <taxon>Streptophyta</taxon>
        <taxon>Embryophyta</taxon>
        <taxon>Tracheophyta</taxon>
        <taxon>Spermatophyta</taxon>
        <taxon>Magnoliopsida</taxon>
        <taxon>eudicotyledons</taxon>
        <taxon>Gunneridae</taxon>
        <taxon>Pentapetalae</taxon>
        <taxon>rosids</taxon>
        <taxon>fabids</taxon>
        <taxon>Malpighiales</taxon>
        <taxon>Rhizophoraceae</taxon>
        <taxon>Rhizophora</taxon>
    </lineage>
</organism>
<dbReference type="AlphaFoldDB" id="A0A2P2QFW8"/>
<protein>
    <submittedName>
        <fullName evidence="1">Uncharacterized protein</fullName>
    </submittedName>
</protein>
<proteinExistence type="predicted"/>
<reference evidence="1" key="1">
    <citation type="submission" date="2018-02" db="EMBL/GenBank/DDBJ databases">
        <title>Rhizophora mucronata_Transcriptome.</title>
        <authorList>
            <person name="Meera S.P."/>
            <person name="Sreeshan A."/>
            <person name="Augustine A."/>
        </authorList>
    </citation>
    <scope>NUCLEOTIDE SEQUENCE</scope>
    <source>
        <tissue evidence="1">Leaf</tissue>
    </source>
</reference>
<name>A0A2P2QFW8_RHIMU</name>